<dbReference type="AlphaFoldDB" id="A0A1Y1N4D7"/>
<accession>A0A1Y1N4D7</accession>
<name>A0A1Y1N4D7_PHOPY</name>
<reference evidence="2" key="1">
    <citation type="journal article" date="2016" name="Sci. Rep.">
        <title>Molecular characterization of firefly nuptial gifts: a multi-omics approach sheds light on postcopulatory sexual selection.</title>
        <authorList>
            <person name="Al-Wathiqui N."/>
            <person name="Fallon T.R."/>
            <person name="South A."/>
            <person name="Weng J.K."/>
            <person name="Lewis S.M."/>
        </authorList>
    </citation>
    <scope>NUCLEOTIDE SEQUENCE</scope>
</reference>
<dbReference type="EMBL" id="GEZM01015544">
    <property type="protein sequence ID" value="JAV91555.1"/>
    <property type="molecule type" value="Transcribed_RNA"/>
</dbReference>
<evidence type="ECO:0000256" key="1">
    <source>
        <dbReference type="SAM" id="MobiDB-lite"/>
    </source>
</evidence>
<protein>
    <submittedName>
        <fullName evidence="2">Uncharacterized protein</fullName>
    </submittedName>
</protein>
<sequence>MSPLVAAQGLSSGNNRPGTGTSSISGYSALFPSNYNAVGNRGWSASCLRPAPPLRPCLALGTASNGSPIRSNRKPTTYAEDALILDVIEAYCSNGKSKNTIPSGMYILSSHFTSTVSIYRCVNCQCPKLYLFHLSCWEKQWSY</sequence>
<organism evidence="2">
    <name type="scientific">Photinus pyralis</name>
    <name type="common">Common eastern firefly</name>
    <name type="synonym">Lampyris pyralis</name>
    <dbReference type="NCBI Taxonomy" id="7054"/>
    <lineage>
        <taxon>Eukaryota</taxon>
        <taxon>Metazoa</taxon>
        <taxon>Ecdysozoa</taxon>
        <taxon>Arthropoda</taxon>
        <taxon>Hexapoda</taxon>
        <taxon>Insecta</taxon>
        <taxon>Pterygota</taxon>
        <taxon>Neoptera</taxon>
        <taxon>Endopterygota</taxon>
        <taxon>Coleoptera</taxon>
        <taxon>Polyphaga</taxon>
        <taxon>Elateriformia</taxon>
        <taxon>Elateroidea</taxon>
        <taxon>Lampyridae</taxon>
        <taxon>Lampyrinae</taxon>
        <taxon>Photinus</taxon>
    </lineage>
</organism>
<evidence type="ECO:0000313" key="2">
    <source>
        <dbReference type="EMBL" id="JAV91555.1"/>
    </source>
</evidence>
<feature type="region of interest" description="Disordered" evidence="1">
    <location>
        <begin position="1"/>
        <end position="20"/>
    </location>
</feature>
<feature type="compositionally biased region" description="Polar residues" evidence="1">
    <location>
        <begin position="9"/>
        <end position="20"/>
    </location>
</feature>
<proteinExistence type="predicted"/>